<keyword evidence="2" id="KW-0902">Two-component regulatory system</keyword>
<evidence type="ECO:0000256" key="6">
    <source>
        <dbReference type="PROSITE-ProRule" id="PRU00169"/>
    </source>
</evidence>
<dbReference type="OrthoDB" id="9811749at2"/>
<keyword evidence="4" id="KW-0238">DNA-binding</keyword>
<feature type="domain" description="Response regulatory" evidence="7">
    <location>
        <begin position="27"/>
        <end position="149"/>
    </location>
</feature>
<evidence type="ECO:0000256" key="2">
    <source>
        <dbReference type="ARBA" id="ARBA00023012"/>
    </source>
</evidence>
<organism evidence="8 9">
    <name type="scientific">Profundibacterium mesophilum KAUST100406-0324</name>
    <dbReference type="NCBI Taxonomy" id="1037889"/>
    <lineage>
        <taxon>Bacteria</taxon>
        <taxon>Pseudomonadati</taxon>
        <taxon>Pseudomonadota</taxon>
        <taxon>Alphaproteobacteria</taxon>
        <taxon>Rhodobacterales</taxon>
        <taxon>Roseobacteraceae</taxon>
        <taxon>Profundibacterium</taxon>
    </lineage>
</organism>
<dbReference type="AlphaFoldDB" id="A0A921NQH7"/>
<protein>
    <submittedName>
        <fullName evidence="8">Periplasmic sensor hybrid histidine kinase</fullName>
    </submittedName>
</protein>
<accession>A0A921NQH7</accession>
<dbReference type="RefSeq" id="WP_159964541.1">
    <property type="nucleotide sequence ID" value="NZ_APKE01000014.1"/>
</dbReference>
<comment type="caution">
    <text evidence="8">The sequence shown here is derived from an EMBL/GenBank/DDBJ whole genome shotgun (WGS) entry which is preliminary data.</text>
</comment>
<gene>
    <name evidence="8" type="ORF">PMES_01133</name>
</gene>
<dbReference type="SMART" id="SM00448">
    <property type="entry name" value="REC"/>
    <property type="match status" value="1"/>
</dbReference>
<keyword evidence="1 6" id="KW-0597">Phosphoprotein</keyword>
<evidence type="ECO:0000259" key="7">
    <source>
        <dbReference type="PROSITE" id="PS50110"/>
    </source>
</evidence>
<dbReference type="PANTHER" id="PTHR48111">
    <property type="entry name" value="REGULATOR OF RPOS"/>
    <property type="match status" value="1"/>
</dbReference>
<dbReference type="PANTHER" id="PTHR48111:SF1">
    <property type="entry name" value="TWO-COMPONENT RESPONSE REGULATOR ORR33"/>
    <property type="match status" value="1"/>
</dbReference>
<dbReference type="PROSITE" id="PS50110">
    <property type="entry name" value="RESPONSE_REGULATORY"/>
    <property type="match status" value="1"/>
</dbReference>
<dbReference type="Gene3D" id="3.40.50.2300">
    <property type="match status" value="1"/>
</dbReference>
<dbReference type="Pfam" id="PF00072">
    <property type="entry name" value="Response_reg"/>
    <property type="match status" value="1"/>
</dbReference>
<dbReference type="GO" id="GO:0000976">
    <property type="term" value="F:transcription cis-regulatory region binding"/>
    <property type="evidence" value="ECO:0007669"/>
    <property type="project" value="TreeGrafter"/>
</dbReference>
<dbReference type="SUPFAM" id="SSF52172">
    <property type="entry name" value="CheY-like"/>
    <property type="match status" value="1"/>
</dbReference>
<evidence type="ECO:0000256" key="3">
    <source>
        <dbReference type="ARBA" id="ARBA00023015"/>
    </source>
</evidence>
<evidence type="ECO:0000256" key="5">
    <source>
        <dbReference type="ARBA" id="ARBA00023163"/>
    </source>
</evidence>
<feature type="modified residue" description="4-aspartylphosphate" evidence="6">
    <location>
        <position position="85"/>
    </location>
</feature>
<dbReference type="GO" id="GO:0032993">
    <property type="term" value="C:protein-DNA complex"/>
    <property type="evidence" value="ECO:0007669"/>
    <property type="project" value="TreeGrafter"/>
</dbReference>
<keyword evidence="8" id="KW-0418">Kinase</keyword>
<evidence type="ECO:0000313" key="8">
    <source>
        <dbReference type="EMBL" id="KAF0676402.1"/>
    </source>
</evidence>
<evidence type="ECO:0000313" key="9">
    <source>
        <dbReference type="Proteomes" id="UP000698242"/>
    </source>
</evidence>
<dbReference type="InterPro" id="IPR011006">
    <property type="entry name" value="CheY-like_superfamily"/>
</dbReference>
<evidence type="ECO:0000256" key="1">
    <source>
        <dbReference type="ARBA" id="ARBA00022553"/>
    </source>
</evidence>
<dbReference type="GO" id="GO:0016301">
    <property type="term" value="F:kinase activity"/>
    <property type="evidence" value="ECO:0007669"/>
    <property type="project" value="UniProtKB-KW"/>
</dbReference>
<dbReference type="InterPro" id="IPR001789">
    <property type="entry name" value="Sig_transdc_resp-reg_receiver"/>
</dbReference>
<dbReference type="GO" id="GO:0000156">
    <property type="term" value="F:phosphorelay response regulator activity"/>
    <property type="evidence" value="ECO:0007669"/>
    <property type="project" value="TreeGrafter"/>
</dbReference>
<keyword evidence="5" id="KW-0804">Transcription</keyword>
<keyword evidence="8" id="KW-0808">Transferase</keyword>
<reference evidence="8" key="1">
    <citation type="submission" date="2013-03" db="EMBL/GenBank/DDBJ databases">
        <title>Genome Sequence of the Profundibacterium mesophilum strain KAUST100406-0324T from Red Sea, a novel genus in the family Rhodobacteraceae.</title>
        <authorList>
            <person name="Essack M."/>
            <person name="Alam I."/>
            <person name="Lafi F."/>
            <person name="Alawi W."/>
            <person name="Kamanu F."/>
            <person name="Al-Suwailem A."/>
            <person name="Lee O.O."/>
            <person name="Xu Y."/>
            <person name="Bajic V."/>
            <person name="Qian P.-Y."/>
            <person name="Archer J."/>
        </authorList>
    </citation>
    <scope>NUCLEOTIDE SEQUENCE</scope>
    <source>
        <strain evidence="8">KAUST100406-0324</strain>
    </source>
</reference>
<keyword evidence="9" id="KW-1185">Reference proteome</keyword>
<dbReference type="InterPro" id="IPR039420">
    <property type="entry name" value="WalR-like"/>
</dbReference>
<dbReference type="Proteomes" id="UP000698242">
    <property type="component" value="Unassembled WGS sequence"/>
</dbReference>
<evidence type="ECO:0000256" key="4">
    <source>
        <dbReference type="ARBA" id="ARBA00023125"/>
    </source>
</evidence>
<dbReference type="GO" id="GO:0006355">
    <property type="term" value="P:regulation of DNA-templated transcription"/>
    <property type="evidence" value="ECO:0007669"/>
    <property type="project" value="TreeGrafter"/>
</dbReference>
<keyword evidence="3" id="KW-0805">Transcription regulation</keyword>
<proteinExistence type="predicted"/>
<dbReference type="GO" id="GO:0005829">
    <property type="term" value="C:cytosol"/>
    <property type="evidence" value="ECO:0007669"/>
    <property type="project" value="TreeGrafter"/>
</dbReference>
<name>A0A921NQH7_9RHOB</name>
<dbReference type="EMBL" id="APKE01000014">
    <property type="protein sequence ID" value="KAF0676402.1"/>
    <property type="molecule type" value="Genomic_DNA"/>
</dbReference>
<sequence length="172" mass="17412">MNAILDDAARSGAAAPPARPLVAHPLRLLAADDCSVSRTILTAYLEMLCGTAPMQVALFDRGEALLDAAACAMRSGEGPDLVLLDLSMPGIGGLETARRLRNLSGSAAPRLIAITAMPAHRCAALTQFDAALSKPLCRAALEAEIADLQAAPAAAGLTKTGAPGSDISGAKA</sequence>